<reference evidence="2 3" key="1">
    <citation type="submission" date="2019-02" db="EMBL/GenBank/DDBJ databases">
        <title>Deep-cultivation of Planctomycetes and their phenomic and genomic characterization uncovers novel biology.</title>
        <authorList>
            <person name="Wiegand S."/>
            <person name="Jogler M."/>
            <person name="Boedeker C."/>
            <person name="Pinto D."/>
            <person name="Vollmers J."/>
            <person name="Rivas-Marin E."/>
            <person name="Kohn T."/>
            <person name="Peeters S.H."/>
            <person name="Heuer A."/>
            <person name="Rast P."/>
            <person name="Oberbeckmann S."/>
            <person name="Bunk B."/>
            <person name="Jeske O."/>
            <person name="Meyerdierks A."/>
            <person name="Storesund J.E."/>
            <person name="Kallscheuer N."/>
            <person name="Luecker S."/>
            <person name="Lage O.M."/>
            <person name="Pohl T."/>
            <person name="Merkel B.J."/>
            <person name="Hornburger P."/>
            <person name="Mueller R.-W."/>
            <person name="Bruemmer F."/>
            <person name="Labrenz M."/>
            <person name="Spormann A.M."/>
            <person name="Op den Camp H."/>
            <person name="Overmann J."/>
            <person name="Amann R."/>
            <person name="Jetten M.S.M."/>
            <person name="Mascher T."/>
            <person name="Medema M.H."/>
            <person name="Devos D.P."/>
            <person name="Kaster A.-K."/>
            <person name="Ovreas L."/>
            <person name="Rohde M."/>
            <person name="Galperin M.Y."/>
            <person name="Jogler C."/>
        </authorList>
    </citation>
    <scope>NUCLEOTIDE SEQUENCE [LARGE SCALE GENOMIC DNA]</scope>
    <source>
        <strain evidence="2 3">Pan216</strain>
    </source>
</reference>
<keyword evidence="3" id="KW-1185">Reference proteome</keyword>
<organism evidence="2 3">
    <name type="scientific">Kolteria novifilia</name>
    <dbReference type="NCBI Taxonomy" id="2527975"/>
    <lineage>
        <taxon>Bacteria</taxon>
        <taxon>Pseudomonadati</taxon>
        <taxon>Planctomycetota</taxon>
        <taxon>Planctomycetia</taxon>
        <taxon>Kolteriales</taxon>
        <taxon>Kolteriaceae</taxon>
        <taxon>Kolteria</taxon>
    </lineage>
</organism>
<dbReference type="KEGG" id="knv:Pan216_54480"/>
<dbReference type="EMBL" id="CP036279">
    <property type="protein sequence ID" value="QDU64558.1"/>
    <property type="molecule type" value="Genomic_DNA"/>
</dbReference>
<feature type="chain" id="PRO_5021757902" evidence="1">
    <location>
        <begin position="32"/>
        <end position="101"/>
    </location>
</feature>
<protein>
    <submittedName>
        <fullName evidence="2">Uncharacterized protein</fullName>
    </submittedName>
</protein>
<dbReference type="RefSeq" id="WP_145262842.1">
    <property type="nucleotide sequence ID" value="NZ_CP036279.1"/>
</dbReference>
<evidence type="ECO:0000313" key="3">
    <source>
        <dbReference type="Proteomes" id="UP000317093"/>
    </source>
</evidence>
<evidence type="ECO:0000313" key="2">
    <source>
        <dbReference type="EMBL" id="QDU64558.1"/>
    </source>
</evidence>
<sequence length="101" mass="11538" precursor="true">MIKNRRGWWVGALAAVVMVGAWSAFPRQAQAQVGVYVGWPGGGVAYQSAPTYYGGPVYGGGYRVAPRRYYPGTPYRYVRKYDRGYHHHHHRRPCGPRRRGW</sequence>
<gene>
    <name evidence="2" type="ORF">Pan216_54480</name>
</gene>
<feature type="signal peptide" evidence="1">
    <location>
        <begin position="1"/>
        <end position="31"/>
    </location>
</feature>
<accession>A0A518BC43</accession>
<name>A0A518BC43_9BACT</name>
<evidence type="ECO:0000256" key="1">
    <source>
        <dbReference type="SAM" id="SignalP"/>
    </source>
</evidence>
<keyword evidence="1" id="KW-0732">Signal</keyword>
<proteinExistence type="predicted"/>
<dbReference type="Proteomes" id="UP000317093">
    <property type="component" value="Chromosome"/>
</dbReference>
<dbReference type="AlphaFoldDB" id="A0A518BC43"/>